<evidence type="ECO:0000259" key="3">
    <source>
        <dbReference type="Pfam" id="PF05970"/>
    </source>
</evidence>
<keyword evidence="1" id="KW-0234">DNA repair</keyword>
<sequence>MENSELLVDTEALSTRNHRIYDWVMYRIKWIHIDPLYLLVHGPAGSGKSLLLKAIRNGVRELFDSEKSCIVAAPTAIGASLLDAHTIHSLFITWTPSNVGNFLESAKDNQMEHMKWMITSKVILIDIINFVGAFILAAIDHRLRQITGVAKPFGGLSVIVFGDFQQLPPVDGPWVFKGLTDGYLQKFRRECPESPDNLWSLFKIVEVTENQRTIGHGIEEFDKKFDRSREEIVNDYIELCKANPDLTFAILAKSRDIVKELNDAIVEKTEGFREYPPGSPIGRPFPKNGAVTDKYLKVSEGCPVIMTCNINFNNFSLKNGTQGVVVNLHDNAIIVNFPSATFSLKREDWIYQGARWSQFPIRVAHAHTIERSQGMEFDGVIVVRNKYWDREGHPIRVENHGDEPGELYTALSRARNLELCYVTPREPSFVVSTENFEETRREIERMREHCSVQL</sequence>
<dbReference type="Gene3D" id="3.40.50.300">
    <property type="entry name" value="P-loop containing nucleotide triphosphate hydrolases"/>
    <property type="match status" value="2"/>
</dbReference>
<dbReference type="STRING" id="1561998.A0A1I7SZD8"/>
<keyword evidence="1" id="KW-0347">Helicase</keyword>
<feature type="domain" description="DNA helicase Pif1-like DEAD-box helicase" evidence="3">
    <location>
        <begin position="33"/>
        <end position="223"/>
    </location>
</feature>
<evidence type="ECO:0000313" key="5">
    <source>
        <dbReference type="WBParaSite" id="Csp11.Scaffold408.g981.t1"/>
    </source>
</evidence>
<keyword evidence="2" id="KW-0472">Membrane</keyword>
<comment type="similarity">
    <text evidence="1">Belongs to the helicase family.</text>
</comment>
<dbReference type="SUPFAM" id="SSF52540">
    <property type="entry name" value="P-loop containing nucleoside triphosphate hydrolases"/>
    <property type="match status" value="2"/>
</dbReference>
<dbReference type="InterPro" id="IPR010285">
    <property type="entry name" value="DNA_helicase_pif1-like_DEAD"/>
</dbReference>
<dbReference type="EC" id="5.6.2.3" evidence="1"/>
<dbReference type="InterPro" id="IPR051055">
    <property type="entry name" value="PIF1_helicase"/>
</dbReference>
<dbReference type="GO" id="GO:0006310">
    <property type="term" value="P:DNA recombination"/>
    <property type="evidence" value="ECO:0007669"/>
    <property type="project" value="UniProtKB-KW"/>
</dbReference>
<keyword evidence="1" id="KW-0233">DNA recombination</keyword>
<dbReference type="Proteomes" id="UP000095282">
    <property type="component" value="Unplaced"/>
</dbReference>
<dbReference type="InterPro" id="IPR027417">
    <property type="entry name" value="P-loop_NTPase"/>
</dbReference>
<keyword evidence="2" id="KW-1133">Transmembrane helix</keyword>
<dbReference type="GO" id="GO:0000723">
    <property type="term" value="P:telomere maintenance"/>
    <property type="evidence" value="ECO:0007669"/>
    <property type="project" value="InterPro"/>
</dbReference>
<reference evidence="5" key="1">
    <citation type="submission" date="2016-11" db="UniProtKB">
        <authorList>
            <consortium name="WormBaseParasite"/>
        </authorList>
    </citation>
    <scope>IDENTIFICATION</scope>
</reference>
<organism evidence="4 5">
    <name type="scientific">Caenorhabditis tropicalis</name>
    <dbReference type="NCBI Taxonomy" id="1561998"/>
    <lineage>
        <taxon>Eukaryota</taxon>
        <taxon>Metazoa</taxon>
        <taxon>Ecdysozoa</taxon>
        <taxon>Nematoda</taxon>
        <taxon>Chromadorea</taxon>
        <taxon>Rhabditida</taxon>
        <taxon>Rhabditina</taxon>
        <taxon>Rhabditomorpha</taxon>
        <taxon>Rhabditoidea</taxon>
        <taxon>Rhabditidae</taxon>
        <taxon>Peloderinae</taxon>
        <taxon>Caenorhabditis</taxon>
    </lineage>
</organism>
<protein>
    <recommendedName>
        <fullName evidence="1">ATP-dependent DNA helicase</fullName>
        <ecNumber evidence="1">5.6.2.3</ecNumber>
    </recommendedName>
</protein>
<dbReference type="eggNOG" id="KOG0987">
    <property type="taxonomic scope" value="Eukaryota"/>
</dbReference>
<feature type="transmembrane region" description="Helical" evidence="2">
    <location>
        <begin position="122"/>
        <end position="139"/>
    </location>
</feature>
<keyword evidence="1" id="KW-0378">Hydrolase</keyword>
<dbReference type="Pfam" id="PF05970">
    <property type="entry name" value="PIF1"/>
    <property type="match status" value="1"/>
</dbReference>
<name>A0A1I7SZD8_9PELO</name>
<evidence type="ECO:0000313" key="4">
    <source>
        <dbReference type="Proteomes" id="UP000095282"/>
    </source>
</evidence>
<accession>A0A1I7SZD8</accession>
<dbReference type="GO" id="GO:0006281">
    <property type="term" value="P:DNA repair"/>
    <property type="evidence" value="ECO:0007669"/>
    <property type="project" value="UniProtKB-KW"/>
</dbReference>
<dbReference type="PANTHER" id="PTHR47642:SF5">
    <property type="entry name" value="ATP-DEPENDENT DNA HELICASE"/>
    <property type="match status" value="1"/>
</dbReference>
<comment type="cofactor">
    <cofactor evidence="1">
        <name>Mg(2+)</name>
        <dbReference type="ChEBI" id="CHEBI:18420"/>
    </cofactor>
</comment>
<keyword evidence="1" id="KW-0547">Nucleotide-binding</keyword>
<keyword evidence="1" id="KW-0067">ATP-binding</keyword>
<keyword evidence="1" id="KW-0227">DNA damage</keyword>
<dbReference type="GO" id="GO:0043139">
    <property type="term" value="F:5'-3' DNA helicase activity"/>
    <property type="evidence" value="ECO:0007669"/>
    <property type="project" value="UniProtKB-EC"/>
</dbReference>
<dbReference type="CDD" id="cd18809">
    <property type="entry name" value="SF1_C_RecD"/>
    <property type="match status" value="1"/>
</dbReference>
<comment type="catalytic activity">
    <reaction evidence="1">
        <text>ATP + H2O = ADP + phosphate + H(+)</text>
        <dbReference type="Rhea" id="RHEA:13065"/>
        <dbReference type="ChEBI" id="CHEBI:15377"/>
        <dbReference type="ChEBI" id="CHEBI:15378"/>
        <dbReference type="ChEBI" id="CHEBI:30616"/>
        <dbReference type="ChEBI" id="CHEBI:43474"/>
        <dbReference type="ChEBI" id="CHEBI:456216"/>
        <dbReference type="EC" id="5.6.2.3"/>
    </reaction>
</comment>
<keyword evidence="2" id="KW-0812">Transmembrane</keyword>
<keyword evidence="4" id="KW-1185">Reference proteome</keyword>
<dbReference type="GO" id="GO:0016887">
    <property type="term" value="F:ATP hydrolysis activity"/>
    <property type="evidence" value="ECO:0007669"/>
    <property type="project" value="RHEA"/>
</dbReference>
<evidence type="ECO:0000256" key="1">
    <source>
        <dbReference type="RuleBase" id="RU363044"/>
    </source>
</evidence>
<dbReference type="WBParaSite" id="Csp11.Scaffold408.g981.t1">
    <property type="protein sequence ID" value="Csp11.Scaffold408.g981.t1"/>
    <property type="gene ID" value="Csp11.Scaffold408.g981"/>
</dbReference>
<dbReference type="AlphaFoldDB" id="A0A1I7SZD8"/>
<evidence type="ECO:0000256" key="2">
    <source>
        <dbReference type="SAM" id="Phobius"/>
    </source>
</evidence>
<dbReference type="GO" id="GO:0005524">
    <property type="term" value="F:ATP binding"/>
    <property type="evidence" value="ECO:0007669"/>
    <property type="project" value="UniProtKB-KW"/>
</dbReference>
<dbReference type="PANTHER" id="PTHR47642">
    <property type="entry name" value="ATP-DEPENDENT DNA HELICASE"/>
    <property type="match status" value="1"/>
</dbReference>
<proteinExistence type="inferred from homology"/>